<dbReference type="AlphaFoldDB" id="A0A087W1L8"/>
<organism evidence="1 2">
    <name type="scientific">Echinococcus multilocularis</name>
    <name type="common">Fox tapeworm</name>
    <dbReference type="NCBI Taxonomy" id="6211"/>
    <lineage>
        <taxon>Eukaryota</taxon>
        <taxon>Metazoa</taxon>
        <taxon>Spiralia</taxon>
        <taxon>Lophotrochozoa</taxon>
        <taxon>Platyhelminthes</taxon>
        <taxon>Cestoda</taxon>
        <taxon>Eucestoda</taxon>
        <taxon>Cyclophyllidea</taxon>
        <taxon>Taeniidae</taxon>
        <taxon>Echinococcus</taxon>
    </lineage>
</organism>
<gene>
    <name evidence="1" type="ORF">EmuJ_000220600</name>
</gene>
<name>A0A087W1L8_ECHMU</name>
<evidence type="ECO:0000313" key="2">
    <source>
        <dbReference type="Proteomes" id="UP000017246"/>
    </source>
</evidence>
<protein>
    <submittedName>
        <fullName evidence="1">Uncharacterized protein</fullName>
    </submittedName>
</protein>
<dbReference type="EMBL" id="LN902844">
    <property type="protein sequence ID" value="CDI98359.1"/>
    <property type="molecule type" value="Genomic_DNA"/>
</dbReference>
<sequence length="63" mass="7147">MWCSLVFGPLKWITWLLESDRSNRLSTQRVSDLFAAVGYFVLNFLHCVGAPGQEKLVPFISCV</sequence>
<accession>A0A087W1L8</accession>
<keyword evidence="2" id="KW-1185">Reference proteome</keyword>
<evidence type="ECO:0000313" key="1">
    <source>
        <dbReference type="EMBL" id="CDI98359.1"/>
    </source>
</evidence>
<reference evidence="1" key="1">
    <citation type="journal article" date="2013" name="Nature">
        <title>The genomes of four tapeworm species reveal adaptations to parasitism.</title>
        <authorList>
            <person name="Tsai I.J."/>
            <person name="Zarowiecki M."/>
            <person name="Holroyd N."/>
            <person name="Garciarrubio A."/>
            <person name="Sanchez-Flores A."/>
            <person name="Brooks K.L."/>
            <person name="Tracey A."/>
            <person name="Bobes R.J."/>
            <person name="Fragoso G."/>
            <person name="Sciutto E."/>
            <person name="Aslett M."/>
            <person name="Beasley H."/>
            <person name="Bennett H.M."/>
            <person name="Cai J."/>
            <person name="Camicia F."/>
            <person name="Clark R."/>
            <person name="Cucher M."/>
            <person name="De Silva N."/>
            <person name="Day T.A."/>
            <person name="Deplazes P."/>
            <person name="Estrada K."/>
            <person name="Fernandez C."/>
            <person name="Holland P.W."/>
            <person name="Hou J."/>
            <person name="Hu S."/>
            <person name="Huckvale T."/>
            <person name="Hung S.S."/>
            <person name="Kamenetzky L."/>
            <person name="Keane J.A."/>
            <person name="Kiss F."/>
            <person name="Koziol U."/>
            <person name="Lambert O."/>
            <person name="Liu K."/>
            <person name="Luo X."/>
            <person name="Luo Y."/>
            <person name="Macchiaroli N."/>
            <person name="Nichol S."/>
            <person name="Paps J."/>
            <person name="Parkinson J."/>
            <person name="Pouchkina-Stantcheva N."/>
            <person name="Riddiford N."/>
            <person name="Rosenzvit M."/>
            <person name="Salinas G."/>
            <person name="Wasmuth J.D."/>
            <person name="Zamanian M."/>
            <person name="Zheng Y."/>
            <person name="Cai X."/>
            <person name="Soberon X."/>
            <person name="Olson P.D."/>
            <person name="Laclette J.P."/>
            <person name="Brehm K."/>
            <person name="Berriman M."/>
            <person name="Garciarrubio A."/>
            <person name="Bobes R.J."/>
            <person name="Fragoso G."/>
            <person name="Sanchez-Flores A."/>
            <person name="Estrada K."/>
            <person name="Cevallos M.A."/>
            <person name="Morett E."/>
            <person name="Gonzalez V."/>
            <person name="Portillo T."/>
            <person name="Ochoa-Leyva A."/>
            <person name="Jose M.V."/>
            <person name="Sciutto E."/>
            <person name="Landa A."/>
            <person name="Jimenez L."/>
            <person name="Valdes V."/>
            <person name="Carrero J.C."/>
            <person name="Larralde C."/>
            <person name="Morales-Montor J."/>
            <person name="Limon-Lason J."/>
            <person name="Soberon X."/>
            <person name="Laclette J.P."/>
        </authorList>
    </citation>
    <scope>NUCLEOTIDE SEQUENCE [LARGE SCALE GENOMIC DNA]</scope>
</reference>
<dbReference type="Proteomes" id="UP000017246">
    <property type="component" value="Unassembled WGS sequence"/>
</dbReference>
<proteinExistence type="predicted"/>
<reference evidence="1" key="2">
    <citation type="submission" date="2015-11" db="EMBL/GenBank/DDBJ databases">
        <authorList>
            <person name="Zhang Y."/>
            <person name="Guo Z."/>
        </authorList>
    </citation>
    <scope>NUCLEOTIDE SEQUENCE</scope>
</reference>
<dbReference type="OrthoDB" id="10515992at2759"/>